<dbReference type="GO" id="GO:0016491">
    <property type="term" value="F:oxidoreductase activity"/>
    <property type="evidence" value="ECO:0007669"/>
    <property type="project" value="InterPro"/>
</dbReference>
<evidence type="ECO:0000313" key="2">
    <source>
        <dbReference type="EMBL" id="PWJ75590.1"/>
    </source>
</evidence>
<dbReference type="Pfam" id="PF00248">
    <property type="entry name" value="Aldo_ket_red"/>
    <property type="match status" value="1"/>
</dbReference>
<dbReference type="InterPro" id="IPR036812">
    <property type="entry name" value="NAD(P)_OxRdtase_dom_sf"/>
</dbReference>
<dbReference type="InterPro" id="IPR050523">
    <property type="entry name" value="AKR_Detox_Biosynth"/>
</dbReference>
<evidence type="ECO:0000259" key="1">
    <source>
        <dbReference type="Pfam" id="PF00248"/>
    </source>
</evidence>
<proteinExistence type="predicted"/>
<feature type="domain" description="NADP-dependent oxidoreductase" evidence="1">
    <location>
        <begin position="16"/>
        <end position="297"/>
    </location>
</feature>
<dbReference type="PRINTS" id="PR00069">
    <property type="entry name" value="ALDKETRDTASE"/>
</dbReference>
<dbReference type="PANTHER" id="PTHR43364:SF1">
    <property type="entry name" value="OXIDOREDUCTASE YDHF"/>
    <property type="match status" value="1"/>
</dbReference>
<evidence type="ECO:0000313" key="3">
    <source>
        <dbReference type="Proteomes" id="UP000245412"/>
    </source>
</evidence>
<protein>
    <submittedName>
        <fullName evidence="2">Oxidoreductase</fullName>
    </submittedName>
</protein>
<dbReference type="GO" id="GO:0005829">
    <property type="term" value="C:cytosol"/>
    <property type="evidence" value="ECO:0007669"/>
    <property type="project" value="TreeGrafter"/>
</dbReference>
<organism evidence="2 3">
    <name type="scientific">Murimonas intestini</name>
    <dbReference type="NCBI Taxonomy" id="1337051"/>
    <lineage>
        <taxon>Bacteria</taxon>
        <taxon>Bacillati</taxon>
        <taxon>Bacillota</taxon>
        <taxon>Clostridia</taxon>
        <taxon>Lachnospirales</taxon>
        <taxon>Lachnospiraceae</taxon>
        <taxon>Murimonas</taxon>
    </lineage>
</organism>
<dbReference type="InterPro" id="IPR020471">
    <property type="entry name" value="AKR"/>
</dbReference>
<accession>A0AB73T3N4</accession>
<dbReference type="AlphaFoldDB" id="A0AB73T3N4"/>
<dbReference type="RefSeq" id="WP_109626523.1">
    <property type="nucleotide sequence ID" value="NZ_JANKBI010000004.1"/>
</dbReference>
<reference evidence="2 3" key="1">
    <citation type="submission" date="2018-05" db="EMBL/GenBank/DDBJ databases">
        <authorList>
            <person name="Goeker M."/>
            <person name="Huntemann M."/>
            <person name="Clum A."/>
            <person name="Pillay M."/>
            <person name="Palaniappan K."/>
            <person name="Varghese N."/>
            <person name="Mikhailova N."/>
            <person name="Stamatis D."/>
            <person name="Reddy T."/>
            <person name="Daum C."/>
            <person name="Shapiro N."/>
            <person name="Ivanova N."/>
            <person name="Kyrpides N."/>
            <person name="Woyke T."/>
        </authorList>
    </citation>
    <scope>NUCLEOTIDE SEQUENCE [LARGE SCALE GENOMIC DNA]</scope>
    <source>
        <strain evidence="2 3">DSM 26524</strain>
    </source>
</reference>
<name>A0AB73T3N4_9FIRM</name>
<dbReference type="Gene3D" id="3.20.20.100">
    <property type="entry name" value="NADP-dependent oxidoreductase domain"/>
    <property type="match status" value="1"/>
</dbReference>
<keyword evidence="3" id="KW-1185">Reference proteome</keyword>
<dbReference type="CDD" id="cd19092">
    <property type="entry name" value="AKR_BsYcsN_EcYdhF-like"/>
    <property type="match status" value="1"/>
</dbReference>
<sequence length="306" mass="34344">MRTMNLGRTKAQVPVIAVGCMRLNGLEEREAERFINGAMELGLNFFDHADIYGKGACEELFAKAVHMDSRKREKMILQSKCGIRPGVAFDFSKKYILESVDGILKRLDTEYLDVLVLHRPDALMEPEEVAEAFDSLEQSGKVRHFGVSNQKPMQIQLLQKYVKQPVAVDQLQFGICHAGMITQGIHVNMEDDAAADRDGSVLDFCRLNDITIQAWSPFQYGYFDGVFFGSEKYPKLNKVIDETAENYGVSATTIAAAWILRHPAGIQIVSGTMNAGRLEEIAQAADIRLTREEWYRIYMAAGNILP</sequence>
<dbReference type="InterPro" id="IPR023210">
    <property type="entry name" value="NADP_OxRdtase_dom"/>
</dbReference>
<dbReference type="PANTHER" id="PTHR43364">
    <property type="entry name" value="NADH-SPECIFIC METHYLGLYOXAL REDUCTASE-RELATED"/>
    <property type="match status" value="1"/>
</dbReference>
<comment type="caution">
    <text evidence="2">The sequence shown here is derived from an EMBL/GenBank/DDBJ whole genome shotgun (WGS) entry which is preliminary data.</text>
</comment>
<dbReference type="SUPFAM" id="SSF51430">
    <property type="entry name" value="NAD(P)-linked oxidoreductase"/>
    <property type="match status" value="1"/>
</dbReference>
<dbReference type="EMBL" id="QGGY01000006">
    <property type="protein sequence ID" value="PWJ75590.1"/>
    <property type="molecule type" value="Genomic_DNA"/>
</dbReference>
<gene>
    <name evidence="2" type="ORF">C7383_106160</name>
</gene>
<dbReference type="Proteomes" id="UP000245412">
    <property type="component" value="Unassembled WGS sequence"/>
</dbReference>